<feature type="compositionally biased region" description="Basic and acidic residues" evidence="1">
    <location>
        <begin position="1133"/>
        <end position="1146"/>
    </location>
</feature>
<feature type="compositionally biased region" description="Low complexity" evidence="1">
    <location>
        <begin position="186"/>
        <end position="202"/>
    </location>
</feature>
<feature type="compositionally biased region" description="Polar residues" evidence="1">
    <location>
        <begin position="1259"/>
        <end position="1270"/>
    </location>
</feature>
<accession>A0A2T6IPY3</accession>
<gene>
    <name evidence="2" type="ORF">TGBR9_244660</name>
</gene>
<feature type="compositionally biased region" description="Basic and acidic residues" evidence="1">
    <location>
        <begin position="306"/>
        <end position="344"/>
    </location>
</feature>
<feature type="region of interest" description="Disordered" evidence="1">
    <location>
        <begin position="185"/>
        <end position="221"/>
    </location>
</feature>
<feature type="compositionally biased region" description="Basic and acidic residues" evidence="1">
    <location>
        <begin position="16"/>
        <end position="25"/>
    </location>
</feature>
<feature type="region of interest" description="Disordered" evidence="1">
    <location>
        <begin position="463"/>
        <end position="703"/>
    </location>
</feature>
<feature type="compositionally biased region" description="Basic residues" evidence="1">
    <location>
        <begin position="106"/>
        <end position="117"/>
    </location>
</feature>
<feature type="region of interest" description="Disordered" evidence="1">
    <location>
        <begin position="735"/>
        <end position="817"/>
    </location>
</feature>
<feature type="compositionally biased region" description="Polar residues" evidence="1">
    <location>
        <begin position="1051"/>
        <end position="1061"/>
    </location>
</feature>
<evidence type="ECO:0000256" key="1">
    <source>
        <dbReference type="SAM" id="MobiDB-lite"/>
    </source>
</evidence>
<organism evidence="2 3">
    <name type="scientific">Toxoplasma gondii TgCATBr9</name>
    <dbReference type="NCBI Taxonomy" id="943120"/>
    <lineage>
        <taxon>Eukaryota</taxon>
        <taxon>Sar</taxon>
        <taxon>Alveolata</taxon>
        <taxon>Apicomplexa</taxon>
        <taxon>Conoidasida</taxon>
        <taxon>Coccidia</taxon>
        <taxon>Eucoccidiorida</taxon>
        <taxon>Eimeriorina</taxon>
        <taxon>Sarcocystidae</taxon>
        <taxon>Toxoplasma</taxon>
    </lineage>
</organism>
<evidence type="ECO:0000313" key="2">
    <source>
        <dbReference type="EMBL" id="PUA87404.1"/>
    </source>
</evidence>
<protein>
    <submittedName>
        <fullName evidence="2">WLM domain protein</fullName>
    </submittedName>
</protein>
<name>A0A2T6IPY3_TOXGO</name>
<dbReference type="EMBL" id="AFHV02002083">
    <property type="protein sequence ID" value="PUA87404.1"/>
    <property type="molecule type" value="Genomic_DNA"/>
</dbReference>
<evidence type="ECO:0000313" key="3">
    <source>
        <dbReference type="Proteomes" id="UP000244488"/>
    </source>
</evidence>
<feature type="region of interest" description="Disordered" evidence="1">
    <location>
        <begin position="1288"/>
        <end position="1333"/>
    </location>
</feature>
<feature type="compositionally biased region" description="Basic and acidic residues" evidence="1">
    <location>
        <begin position="1095"/>
        <end position="1106"/>
    </location>
</feature>
<feature type="compositionally biased region" description="Low complexity" evidence="1">
    <location>
        <begin position="735"/>
        <end position="777"/>
    </location>
</feature>
<feature type="region of interest" description="Disordered" evidence="1">
    <location>
        <begin position="285"/>
        <end position="364"/>
    </location>
</feature>
<feature type="compositionally biased region" description="Low complexity" evidence="1">
    <location>
        <begin position="680"/>
        <end position="695"/>
    </location>
</feature>
<feature type="compositionally biased region" description="Low complexity" evidence="1">
    <location>
        <begin position="67"/>
        <end position="82"/>
    </location>
</feature>
<feature type="region of interest" description="Disordered" evidence="1">
    <location>
        <begin position="1031"/>
        <end position="1194"/>
    </location>
</feature>
<reference evidence="2 3" key="1">
    <citation type="journal article" date="2016" name="Nat. Commun.">
        <title>Local admixture of amplified and diversified secreted pathogenesis determinants shapes mosaic Toxoplasma gondii genomes.</title>
        <authorList>
            <person name="Lorenzi H."/>
            <person name="Khan A."/>
            <person name="Behnke M.S."/>
            <person name="Namasivayam S."/>
            <person name="Swapna L.S."/>
            <person name="Hadjithomas M."/>
            <person name="Karamycheva S."/>
            <person name="Pinney D."/>
            <person name="Brunk B.P."/>
            <person name="Ajioka J.W."/>
            <person name="Ajzenberg D."/>
            <person name="Boothroyd J.C."/>
            <person name="Boyle J.P."/>
            <person name="Darde M.L."/>
            <person name="Diaz-Miranda M.A."/>
            <person name="Dubey J.P."/>
            <person name="Fritz H.M."/>
            <person name="Gennari S.M."/>
            <person name="Gregory B.D."/>
            <person name="Kim K."/>
            <person name="Saeij J.P."/>
            <person name="Su C."/>
            <person name="White M.W."/>
            <person name="Zhu X.Q."/>
            <person name="Howe D.K."/>
            <person name="Rosenthal B.M."/>
            <person name="Grigg M.E."/>
            <person name="Parkinson J."/>
            <person name="Liu L."/>
            <person name="Kissinger J.C."/>
            <person name="Roos D.S."/>
            <person name="Sibley L.D."/>
        </authorList>
    </citation>
    <scope>NUCLEOTIDE SEQUENCE [LARGE SCALE GENOMIC DNA]</scope>
    <source>
        <strain evidence="2 3">TgCATBr9</strain>
    </source>
</reference>
<dbReference type="Gene3D" id="3.30.2010.10">
    <property type="entry name" value="Metalloproteases ('zincins'), catalytic domain"/>
    <property type="match status" value="1"/>
</dbReference>
<feature type="compositionally biased region" description="Low complexity" evidence="1">
    <location>
        <begin position="1031"/>
        <end position="1041"/>
    </location>
</feature>
<feature type="compositionally biased region" description="Basic and acidic residues" evidence="1">
    <location>
        <begin position="1210"/>
        <end position="1225"/>
    </location>
</feature>
<dbReference type="VEuPathDB" id="ToxoDB:TGBR9_244660"/>
<feature type="compositionally biased region" description="Low complexity" evidence="1">
    <location>
        <begin position="1062"/>
        <end position="1091"/>
    </location>
</feature>
<dbReference type="Proteomes" id="UP000244488">
    <property type="component" value="Unassembled WGS sequence"/>
</dbReference>
<feature type="compositionally biased region" description="Low complexity" evidence="1">
    <location>
        <begin position="1288"/>
        <end position="1306"/>
    </location>
</feature>
<comment type="caution">
    <text evidence="2">The sequence shown here is derived from an EMBL/GenBank/DDBJ whole genome shotgun (WGS) entry which is preliminary data.</text>
</comment>
<feature type="compositionally biased region" description="Basic and acidic residues" evidence="1">
    <location>
        <begin position="806"/>
        <end position="817"/>
    </location>
</feature>
<feature type="compositionally biased region" description="Basic and acidic residues" evidence="1">
    <location>
        <begin position="481"/>
        <end position="573"/>
    </location>
</feature>
<feature type="compositionally biased region" description="Polar residues" evidence="1">
    <location>
        <begin position="56"/>
        <end position="66"/>
    </location>
</feature>
<feature type="region of interest" description="Disordered" evidence="1">
    <location>
        <begin position="1"/>
        <end position="124"/>
    </location>
</feature>
<proteinExistence type="predicted"/>
<feature type="region of interest" description="Disordered" evidence="1">
    <location>
        <begin position="1210"/>
        <end position="1270"/>
    </location>
</feature>
<sequence>MSPHKDTPVALRPRKNAIELTHRVESLSGKPMGRCRRSLSSPAKQRRSCSDACVAPSSSKDSTRLTSLLPSLKEASSLSLASTNPARGCPASSCGPDTGRVSPLSGKKKKKQRRGGRPRISAGLHLSKKGQLQRNAVVECAFESPRFTNWVAPHKHVSVGVATRILWGRLPPVRDSRALGRLCGDSLSPSESAASPSKSHASIRGVSVSRQGSRGVPAGDASRSLLPFSRVSLPSLSPLSSSSSSVLSVLSFASSPALAPRVASGTGDLCVDADEEGDCGEAVRTEEKEATSGGAEQVAVESGAGEEGKEITRKERLERDEVTGQCGHKDTGRSPNRENACERKQRLRRSGRNLVSGKSSHFPQQLDTARIPHVQTAARAPRLFGLHLERKTVPALTADPETGRRHLENVRQVPVLSRTSLSRAGSCAFQRYSSRTHAVPTSQCLAVKTAGLPHGCLQLHARGKKIEKKEKSGTTCTARSPEGKRISKDRPTREIEEPGQRGRSEEETIPTEKADRQKECSGKRHSEVDDQGREGNQEESNPKVKGRTEGKTQEKKDSLSVREVRDLRQRPDHSLLLNTHAVKPTEKARSSNSFFPPHSSRRSHPASPESVSDLRAPQALSVPTASTPKLSPVSPDASRERGSRVARPAVATTAPIDFEAEKATRDPPLATLKNEAATARPSRTSELSSSQSSPGESKRPTSCLSARICRSTLRLSSDASLRACSALNASPSSLSCSLPASPSSASPSSASLSSASPPSSPCSSPSSSFSHSGLSPLVTQRGQDLRESAVTSTEQRRSKGGLGGVKKSDSQEWTFRRDRTERKLARLEQSRYFTFKHTKVDGKLELLENRRKVLEALHVLHTLYGSEICRRFGLRYTFLAEHHPTEKKAGITVKKPMQTKVLNDGETPTVVPRSLATIRLRLRKREEVNELISRSTQLAVFFHELAHLRHMNHGKDFARFLRDIFSFAASRGLVEQGMTNELPSPWKWEREVFDRAGNLTDAEIDELFEQDEKAMEAANLLCCGDSQSASAPPCDAPASRSQNLRTHGVGTFSTESGETATAPSSSSRSSPSPSSSLSSSLVSQVSRQALSAGKEATRRGGDKRDAGQTVEECTQGRGLASCDEVVENPGTGLRKEKPTIVEETSSRNHTLTPDLGKRLASPVYSARRKGEATTSLQGEVLGKQTENVEEGPRETQVRFLLARIGGRHTEERALKRKESAAEKKSPNASLGNTRRPVFESAASPRPLISRRTSREQKTKGCTTSLPSSLESPVAGLLQVSSSFDCASCSSTASESSSSDARAARCAKPAGGQGATQVVNPGRSEGSRAFLERV</sequence>